<evidence type="ECO:0000313" key="4">
    <source>
        <dbReference type="EMBL" id="CAB4324092.1"/>
    </source>
</evidence>
<keyword evidence="2" id="KW-0378">Hydrolase</keyword>
<evidence type="ECO:0000259" key="3">
    <source>
        <dbReference type="Pfam" id="PF00884"/>
    </source>
</evidence>
<dbReference type="GO" id="GO:0005737">
    <property type="term" value="C:cytoplasm"/>
    <property type="evidence" value="ECO:0007669"/>
    <property type="project" value="TreeGrafter"/>
</dbReference>
<name>A0A6J5YKI6_9ZZZZ</name>
<sequence>MGTTVRESDPARPNVLFIICDQLRADHLGFAGNDVVRTPNIDAIAANGTVFENAFVNNPVCMPNRSTIMTGRMPSAHGVIFNDRSLDPNVTTFVGQLRDAGWRTALIGKSHLQHGESRAAIVDFGKTAGVRSPFAEGWDTIEHQERYEAGAVEDPDDFYGFGHIELAVGHGSFSGAHHYLWAREQGVSHEDLRSGLDPNADIAGRSPDWWQVHPAPFSAEASSTTFVTERTIDFIEHSASSDDPWMAWCSFPDPHHPFAPPEPWFSRHDPAEIELPSTFDDEGADWPLHITVIRGLEPEPGGQGQYVTPFGPTATQTQQAIAVTYGMIEAIDDGIGKIIASLESTGELDNTIIVFTSDHGDMMGDHGLMLKGGMHFQGCLRVPMVIHTPGGLPARTDSLAASIDLPHTVLDLCGVAEFHGMQGVSLTPMIKDPQATVRTEVLIEDDFPIAEVLPLLPLKTRTLVTAQHRYTRDSNGHESLYDLVADPEELVNIAVDGRDPEALRHVVSSLVDAMMRADDLTRTSPVSP</sequence>
<dbReference type="Pfam" id="PF00884">
    <property type="entry name" value="Sulfatase"/>
    <property type="match status" value="1"/>
</dbReference>
<proteinExistence type="predicted"/>
<dbReference type="InterPro" id="IPR000917">
    <property type="entry name" value="Sulfatase_N"/>
</dbReference>
<dbReference type="PANTHER" id="PTHR45953:SF1">
    <property type="entry name" value="IDURONATE 2-SULFATASE"/>
    <property type="match status" value="1"/>
</dbReference>
<evidence type="ECO:0000256" key="2">
    <source>
        <dbReference type="ARBA" id="ARBA00022801"/>
    </source>
</evidence>
<accession>A0A6J5YKI6</accession>
<dbReference type="EMBL" id="CAEMXZ010000101">
    <property type="protein sequence ID" value="CAB4324092.1"/>
    <property type="molecule type" value="Genomic_DNA"/>
</dbReference>
<dbReference type="PANTHER" id="PTHR45953">
    <property type="entry name" value="IDURONATE 2-SULFATASE"/>
    <property type="match status" value="1"/>
</dbReference>
<organism evidence="4">
    <name type="scientific">freshwater metagenome</name>
    <dbReference type="NCBI Taxonomy" id="449393"/>
    <lineage>
        <taxon>unclassified sequences</taxon>
        <taxon>metagenomes</taxon>
        <taxon>ecological metagenomes</taxon>
    </lineage>
</organism>
<dbReference type="AlphaFoldDB" id="A0A6J5YKI6"/>
<reference evidence="4" key="1">
    <citation type="submission" date="2020-05" db="EMBL/GenBank/DDBJ databases">
        <authorList>
            <person name="Chiriac C."/>
            <person name="Salcher M."/>
            <person name="Ghai R."/>
            <person name="Kavagutti S V."/>
        </authorList>
    </citation>
    <scope>NUCLEOTIDE SEQUENCE</scope>
</reference>
<feature type="domain" description="Sulfatase N-terminal" evidence="3">
    <location>
        <begin position="13"/>
        <end position="415"/>
    </location>
</feature>
<evidence type="ECO:0000256" key="1">
    <source>
        <dbReference type="ARBA" id="ARBA00022723"/>
    </source>
</evidence>
<dbReference type="GO" id="GO:0046872">
    <property type="term" value="F:metal ion binding"/>
    <property type="evidence" value="ECO:0007669"/>
    <property type="project" value="UniProtKB-KW"/>
</dbReference>
<dbReference type="GO" id="GO:0008484">
    <property type="term" value="F:sulfuric ester hydrolase activity"/>
    <property type="evidence" value="ECO:0007669"/>
    <property type="project" value="TreeGrafter"/>
</dbReference>
<protein>
    <submittedName>
        <fullName evidence="4">Unannotated protein</fullName>
    </submittedName>
</protein>
<dbReference type="InterPro" id="IPR017850">
    <property type="entry name" value="Alkaline_phosphatase_core_sf"/>
</dbReference>
<gene>
    <name evidence="4" type="ORF">UFOPK1392_01856</name>
</gene>
<keyword evidence="1" id="KW-0479">Metal-binding</keyword>
<dbReference type="Gene3D" id="3.40.720.10">
    <property type="entry name" value="Alkaline Phosphatase, subunit A"/>
    <property type="match status" value="1"/>
</dbReference>
<dbReference type="SUPFAM" id="SSF53649">
    <property type="entry name" value="Alkaline phosphatase-like"/>
    <property type="match status" value="1"/>
</dbReference>